<keyword evidence="1" id="KW-0472">Membrane</keyword>
<evidence type="ECO:0000256" key="1">
    <source>
        <dbReference type="SAM" id="Phobius"/>
    </source>
</evidence>
<reference evidence="2 3" key="1">
    <citation type="submission" date="2015-12" db="EMBL/GenBank/DDBJ databases">
        <title>Draft genome sequence of Moniliophthora roreri, the causal agent of frosty pod rot of cacao.</title>
        <authorList>
            <person name="Aime M.C."/>
            <person name="Diaz-Valderrama J.R."/>
            <person name="Kijpornyongpan T."/>
            <person name="Phillips-Mora W."/>
        </authorList>
    </citation>
    <scope>NUCLEOTIDE SEQUENCE [LARGE SCALE GENOMIC DNA]</scope>
    <source>
        <strain evidence="2 3">MCA 2952</strain>
    </source>
</reference>
<comment type="caution">
    <text evidence="2">The sequence shown here is derived from an EMBL/GenBank/DDBJ whole genome shotgun (WGS) entry which is preliminary data.</text>
</comment>
<gene>
    <name evidence="2" type="ORF">WG66_488</name>
</gene>
<proteinExistence type="predicted"/>
<keyword evidence="1" id="KW-1133">Transmembrane helix</keyword>
<protein>
    <submittedName>
        <fullName evidence="2">Uncharacterized protein</fullName>
    </submittedName>
</protein>
<feature type="transmembrane region" description="Helical" evidence="1">
    <location>
        <begin position="147"/>
        <end position="167"/>
    </location>
</feature>
<organism evidence="2 3">
    <name type="scientific">Moniliophthora roreri</name>
    <name type="common">Frosty pod rot fungus</name>
    <name type="synonym">Monilia roreri</name>
    <dbReference type="NCBI Taxonomy" id="221103"/>
    <lineage>
        <taxon>Eukaryota</taxon>
        <taxon>Fungi</taxon>
        <taxon>Dikarya</taxon>
        <taxon>Basidiomycota</taxon>
        <taxon>Agaricomycotina</taxon>
        <taxon>Agaricomycetes</taxon>
        <taxon>Agaricomycetidae</taxon>
        <taxon>Agaricales</taxon>
        <taxon>Marasmiineae</taxon>
        <taxon>Marasmiaceae</taxon>
        <taxon>Moniliophthora</taxon>
    </lineage>
</organism>
<evidence type="ECO:0000313" key="2">
    <source>
        <dbReference type="EMBL" id="KTB46946.1"/>
    </source>
</evidence>
<evidence type="ECO:0000313" key="3">
    <source>
        <dbReference type="Proteomes" id="UP000054988"/>
    </source>
</evidence>
<dbReference type="EMBL" id="LATX01000203">
    <property type="protein sequence ID" value="KTB46946.1"/>
    <property type="molecule type" value="Genomic_DNA"/>
</dbReference>
<sequence>MAHRFSTQHFFLPDYHHSQPYALFPTPLETLSSTLPIQCTSSTTEVPTIIPSTTSTSYTASSRPFLSTPAFSSSSITLVPTSTLPLVTGTALSSTPSHDLTGTLTAHANEDTSIVLAQIASPTATPTTITDPGSVDKPYGLTTQRQVVVFSSILGVLFTFAVASFIVTRTQHANWW</sequence>
<dbReference type="Proteomes" id="UP000054988">
    <property type="component" value="Unassembled WGS sequence"/>
</dbReference>
<keyword evidence="1" id="KW-0812">Transmembrane</keyword>
<dbReference type="AlphaFoldDB" id="A0A0W0GEK9"/>
<name>A0A0W0GEK9_MONRR</name>
<accession>A0A0W0GEK9</accession>